<dbReference type="EMBL" id="CP050831">
    <property type="protein sequence ID" value="QIU93682.1"/>
    <property type="molecule type" value="Genomic_DNA"/>
</dbReference>
<dbReference type="AlphaFoldDB" id="A0A6H0KJV5"/>
<dbReference type="InterPro" id="IPR009677">
    <property type="entry name" value="DUF1266"/>
</dbReference>
<protein>
    <submittedName>
        <fullName evidence="2">DUF1266 domain-containing protein</fullName>
    </submittedName>
</protein>
<dbReference type="Proteomes" id="UP000501780">
    <property type="component" value="Chromosome"/>
</dbReference>
<accession>A0A6H0KJV5</accession>
<feature type="domain" description="DUF1266" evidence="1">
    <location>
        <begin position="101"/>
        <end position="245"/>
    </location>
</feature>
<proteinExistence type="predicted"/>
<dbReference type="PROSITE" id="PS51257">
    <property type="entry name" value="PROKAR_LIPOPROTEIN"/>
    <property type="match status" value="1"/>
</dbReference>
<evidence type="ECO:0000313" key="2">
    <source>
        <dbReference type="EMBL" id="QIU93682.1"/>
    </source>
</evidence>
<keyword evidence="3" id="KW-1185">Reference proteome</keyword>
<sequence>MRHMYQFQLMLLGIVLMFSSCGGQSEKRVIEDERLASYMLAGIYTLTGYEGEVEGVTGLFESNLPDTLASDFLSQMQEGYTDLLIFPFKEGTPKSSILRELKNSWGINNKEELLATLEELKNGLHQARFEKCLQAVKENGGDNADINAIDCAKYGIDKEDVAFVIKNFDKISATGIKAWDYARYANNVNMAQGAGLLTDVECDELMKSLLATARASYSDWKTYFSDFDMGRRFWGGDESNAEMFSRNAALLGSDNAYLIYKYIPLQVTE</sequence>
<reference evidence="2 3" key="1">
    <citation type="submission" date="2020-03" db="EMBL/GenBank/DDBJ databases">
        <title>Genomic analysis of Bacteroides faecium CBA7301.</title>
        <authorList>
            <person name="Kim J."/>
            <person name="Roh S.W."/>
        </authorList>
    </citation>
    <scope>NUCLEOTIDE SEQUENCE [LARGE SCALE GENOMIC DNA]</scope>
    <source>
        <strain evidence="2 3">CBA7301</strain>
    </source>
</reference>
<organism evidence="2 3">
    <name type="scientific">Bacteroides faecium</name>
    <dbReference type="NCBI Taxonomy" id="2715212"/>
    <lineage>
        <taxon>Bacteria</taxon>
        <taxon>Pseudomonadati</taxon>
        <taxon>Bacteroidota</taxon>
        <taxon>Bacteroidia</taxon>
        <taxon>Bacteroidales</taxon>
        <taxon>Bacteroidaceae</taxon>
        <taxon>Bacteroides</taxon>
    </lineage>
</organism>
<evidence type="ECO:0000313" key="3">
    <source>
        <dbReference type="Proteomes" id="UP000501780"/>
    </source>
</evidence>
<dbReference type="RefSeq" id="WP_167961049.1">
    <property type="nucleotide sequence ID" value="NZ_CP050831.1"/>
</dbReference>
<evidence type="ECO:0000259" key="1">
    <source>
        <dbReference type="Pfam" id="PF06889"/>
    </source>
</evidence>
<dbReference type="KEGG" id="bfc:BacF7301_05755"/>
<name>A0A6H0KJV5_9BACE</name>
<dbReference type="Pfam" id="PF06889">
    <property type="entry name" value="DUF1266"/>
    <property type="match status" value="1"/>
</dbReference>
<gene>
    <name evidence="2" type="ORF">BacF7301_05755</name>
</gene>